<gene>
    <name evidence="6" type="primary">RTA1_1</name>
    <name evidence="6" type="ORF">DIS24_g8422</name>
</gene>
<dbReference type="Pfam" id="PF04479">
    <property type="entry name" value="RTA1"/>
    <property type="match status" value="1"/>
</dbReference>
<evidence type="ECO:0000256" key="2">
    <source>
        <dbReference type="ARBA" id="ARBA00022692"/>
    </source>
</evidence>
<dbReference type="AlphaFoldDB" id="A0AA40CPI9"/>
<organism evidence="6 7">
    <name type="scientific">Lasiodiplodia hormozganensis</name>
    <dbReference type="NCBI Taxonomy" id="869390"/>
    <lineage>
        <taxon>Eukaryota</taxon>
        <taxon>Fungi</taxon>
        <taxon>Dikarya</taxon>
        <taxon>Ascomycota</taxon>
        <taxon>Pezizomycotina</taxon>
        <taxon>Dothideomycetes</taxon>
        <taxon>Dothideomycetes incertae sedis</taxon>
        <taxon>Botryosphaeriales</taxon>
        <taxon>Botryosphaeriaceae</taxon>
        <taxon>Lasiodiplodia</taxon>
    </lineage>
</organism>
<evidence type="ECO:0000256" key="4">
    <source>
        <dbReference type="ARBA" id="ARBA00023136"/>
    </source>
</evidence>
<comment type="caution">
    <text evidence="6">The sequence shown here is derived from an EMBL/GenBank/DDBJ whole genome shotgun (WGS) entry which is preliminary data.</text>
</comment>
<dbReference type="PANTHER" id="PTHR31465">
    <property type="entry name" value="PROTEIN RTA1-RELATED"/>
    <property type="match status" value="1"/>
</dbReference>
<name>A0AA40CPI9_9PEZI</name>
<dbReference type="InterPro" id="IPR007568">
    <property type="entry name" value="RTA1"/>
</dbReference>
<keyword evidence="4 5" id="KW-0472">Membrane</keyword>
<feature type="transmembrane region" description="Helical" evidence="5">
    <location>
        <begin position="166"/>
        <end position="187"/>
    </location>
</feature>
<dbReference type="Proteomes" id="UP001175001">
    <property type="component" value="Unassembled WGS sequence"/>
</dbReference>
<dbReference type="GO" id="GO:0016020">
    <property type="term" value="C:membrane"/>
    <property type="evidence" value="ECO:0007669"/>
    <property type="project" value="UniProtKB-SubCell"/>
</dbReference>
<evidence type="ECO:0000313" key="6">
    <source>
        <dbReference type="EMBL" id="KAK0644888.1"/>
    </source>
</evidence>
<proteinExistence type="predicted"/>
<evidence type="ECO:0000256" key="3">
    <source>
        <dbReference type="ARBA" id="ARBA00022989"/>
    </source>
</evidence>
<reference evidence="6" key="1">
    <citation type="submission" date="2023-06" db="EMBL/GenBank/DDBJ databases">
        <title>Multi-omics analyses reveal the molecular pathogenesis toolkit of Lasiodiplodia hormozganensis, a cross-kingdom pathogen.</title>
        <authorList>
            <person name="Felix C."/>
            <person name="Meneses R."/>
            <person name="Goncalves M.F.M."/>
            <person name="Tilleman L."/>
            <person name="Duarte A.S."/>
            <person name="Jorrin-Novo J.V."/>
            <person name="Van De Peer Y."/>
            <person name="Deforce D."/>
            <person name="Van Nieuwerburgh F."/>
            <person name="Esteves A.C."/>
            <person name="Alves A."/>
        </authorList>
    </citation>
    <scope>NUCLEOTIDE SEQUENCE</scope>
    <source>
        <strain evidence="6">CBS 339.90</strain>
    </source>
</reference>
<keyword evidence="2 5" id="KW-0812">Transmembrane</keyword>
<feature type="transmembrane region" description="Helical" evidence="5">
    <location>
        <begin position="84"/>
        <end position="104"/>
    </location>
</feature>
<feature type="transmembrane region" description="Helical" evidence="5">
    <location>
        <begin position="124"/>
        <end position="146"/>
    </location>
</feature>
<evidence type="ECO:0000256" key="1">
    <source>
        <dbReference type="ARBA" id="ARBA00004141"/>
    </source>
</evidence>
<feature type="transmembrane region" description="Helical" evidence="5">
    <location>
        <begin position="41"/>
        <end position="64"/>
    </location>
</feature>
<protein>
    <submittedName>
        <fullName evidence="6">Protein RTA1</fullName>
    </submittedName>
</protein>
<sequence length="324" mass="34550">MSRRGHALYAYRPSKAGAIIFCLLFIAATAFHLWRMIRCRSWFMTAFVIGGMLEFIGYACRSASASQPFNNYTLYPFAIQNSYILLAPTLFAASIYMTLGRVILLTGGEARSPVARRWLTKAFVAGDILCLVVQGGGGGMSTAAALSSNSTSSSSKLLANAGKGLTIFGLVAQLVIFAGFVGVAGTFHRRLNKWPTAGAIAPEEVARCWKGVMGALYVVSGLIGVRNAVRVVEYCEGMKGYIITHEAFLYVFDALLMFAAMAVLGWIYPGELSVLMKAGHGGVSAGGGVARGDELLYGESGQDDEALSSRLSALKGNVHLVQRG</sequence>
<feature type="transmembrane region" description="Helical" evidence="5">
    <location>
        <begin position="16"/>
        <end position="34"/>
    </location>
</feature>
<dbReference type="PANTHER" id="PTHR31465:SF1">
    <property type="entry name" value="PROTEIN RTA1-RELATED"/>
    <property type="match status" value="1"/>
</dbReference>
<evidence type="ECO:0000256" key="5">
    <source>
        <dbReference type="SAM" id="Phobius"/>
    </source>
</evidence>
<dbReference type="EMBL" id="JAUJDW010000062">
    <property type="protein sequence ID" value="KAK0644888.1"/>
    <property type="molecule type" value="Genomic_DNA"/>
</dbReference>
<accession>A0AA40CPI9</accession>
<keyword evidence="3 5" id="KW-1133">Transmembrane helix</keyword>
<keyword evidence="7" id="KW-1185">Reference proteome</keyword>
<comment type="subcellular location">
    <subcellularLocation>
        <location evidence="1">Membrane</location>
        <topology evidence="1">Multi-pass membrane protein</topology>
    </subcellularLocation>
</comment>
<feature type="transmembrane region" description="Helical" evidence="5">
    <location>
        <begin position="247"/>
        <end position="268"/>
    </location>
</feature>
<evidence type="ECO:0000313" key="7">
    <source>
        <dbReference type="Proteomes" id="UP001175001"/>
    </source>
</evidence>